<dbReference type="EMBL" id="CP036349">
    <property type="protein sequence ID" value="QDV75255.1"/>
    <property type="molecule type" value="Genomic_DNA"/>
</dbReference>
<organism evidence="1 2">
    <name type="scientific">Botrimarina mediterranea</name>
    <dbReference type="NCBI Taxonomy" id="2528022"/>
    <lineage>
        <taxon>Bacteria</taxon>
        <taxon>Pseudomonadati</taxon>
        <taxon>Planctomycetota</taxon>
        <taxon>Planctomycetia</taxon>
        <taxon>Pirellulales</taxon>
        <taxon>Lacipirellulaceae</taxon>
        <taxon>Botrimarina</taxon>
    </lineage>
</organism>
<dbReference type="RefSeq" id="WP_145114386.1">
    <property type="nucleotide sequence ID" value="NZ_CP036349.1"/>
</dbReference>
<protein>
    <submittedName>
        <fullName evidence="1">Flagellar protein (FlbD)</fullName>
    </submittedName>
</protein>
<evidence type="ECO:0000313" key="1">
    <source>
        <dbReference type="EMBL" id="QDV75255.1"/>
    </source>
</evidence>
<dbReference type="Proteomes" id="UP000316426">
    <property type="component" value="Chromosome"/>
</dbReference>
<dbReference type="InterPro" id="IPR009384">
    <property type="entry name" value="SwrD-like"/>
</dbReference>
<dbReference type="Pfam" id="PF06289">
    <property type="entry name" value="FlbD"/>
    <property type="match status" value="1"/>
</dbReference>
<dbReference type="PANTHER" id="PTHR39185:SF1">
    <property type="entry name" value="SWARMING MOTILITY PROTEIN SWRD"/>
    <property type="match status" value="1"/>
</dbReference>
<proteinExistence type="predicted"/>
<accession>A0A518KBU7</accession>
<dbReference type="AlphaFoldDB" id="A0A518KBU7"/>
<reference evidence="1 2" key="1">
    <citation type="submission" date="2019-02" db="EMBL/GenBank/DDBJ databases">
        <title>Deep-cultivation of Planctomycetes and their phenomic and genomic characterization uncovers novel biology.</title>
        <authorList>
            <person name="Wiegand S."/>
            <person name="Jogler M."/>
            <person name="Boedeker C."/>
            <person name="Pinto D."/>
            <person name="Vollmers J."/>
            <person name="Rivas-Marin E."/>
            <person name="Kohn T."/>
            <person name="Peeters S.H."/>
            <person name="Heuer A."/>
            <person name="Rast P."/>
            <person name="Oberbeckmann S."/>
            <person name="Bunk B."/>
            <person name="Jeske O."/>
            <person name="Meyerdierks A."/>
            <person name="Storesund J.E."/>
            <person name="Kallscheuer N."/>
            <person name="Luecker S."/>
            <person name="Lage O.M."/>
            <person name="Pohl T."/>
            <person name="Merkel B.J."/>
            <person name="Hornburger P."/>
            <person name="Mueller R.-W."/>
            <person name="Bruemmer F."/>
            <person name="Labrenz M."/>
            <person name="Spormann A.M."/>
            <person name="Op den Camp H."/>
            <person name="Overmann J."/>
            <person name="Amann R."/>
            <person name="Jetten M.S.M."/>
            <person name="Mascher T."/>
            <person name="Medema M.H."/>
            <person name="Devos D.P."/>
            <person name="Kaster A.-K."/>
            <person name="Ovreas L."/>
            <person name="Rohde M."/>
            <person name="Galperin M.Y."/>
            <person name="Jogler C."/>
        </authorList>
    </citation>
    <scope>NUCLEOTIDE SEQUENCE [LARGE SCALE GENOMIC DNA]</scope>
    <source>
        <strain evidence="1 2">Spa11</strain>
    </source>
</reference>
<keyword evidence="1" id="KW-0966">Cell projection</keyword>
<gene>
    <name evidence="1" type="ORF">Spa11_34690</name>
</gene>
<name>A0A518KBU7_9BACT</name>
<keyword evidence="1" id="KW-0282">Flagellum</keyword>
<dbReference type="PANTHER" id="PTHR39185">
    <property type="entry name" value="SWARMING MOTILITY PROTEIN SWRD"/>
    <property type="match status" value="1"/>
</dbReference>
<dbReference type="KEGG" id="bmei:Spa11_34690"/>
<sequence>MIRLNRLDEEAFLLNAELIKYVESRPDTFITLTTGDRIVVTQSMDEVMRRTLEYHQTKGLLPPTGKQS</sequence>
<keyword evidence="2" id="KW-1185">Reference proteome</keyword>
<keyword evidence="1" id="KW-0969">Cilium</keyword>
<evidence type="ECO:0000313" key="2">
    <source>
        <dbReference type="Proteomes" id="UP000316426"/>
    </source>
</evidence>